<dbReference type="GO" id="GO:0003700">
    <property type="term" value="F:DNA-binding transcription factor activity"/>
    <property type="evidence" value="ECO:0007669"/>
    <property type="project" value="TreeGrafter"/>
</dbReference>
<dbReference type="GO" id="GO:0005829">
    <property type="term" value="C:cytosol"/>
    <property type="evidence" value="ECO:0007669"/>
    <property type="project" value="TreeGrafter"/>
</dbReference>
<dbReference type="PANTHER" id="PTHR46797:SF1">
    <property type="entry name" value="METHYLPHOSPHONATE SYNTHASE"/>
    <property type="match status" value="1"/>
</dbReference>
<dbReference type="InterPro" id="IPR010982">
    <property type="entry name" value="Lambda_DNA-bd_dom_sf"/>
</dbReference>
<dbReference type="OrthoDB" id="9801008at2"/>
<reference evidence="4" key="1">
    <citation type="submission" date="2016-10" db="EMBL/GenBank/DDBJ databases">
        <authorList>
            <person name="Varghese N."/>
            <person name="Submissions S."/>
        </authorList>
    </citation>
    <scope>NUCLEOTIDE SEQUENCE [LARGE SCALE GENOMIC DNA]</scope>
    <source>
        <strain evidence="4">DSM 8344</strain>
    </source>
</reference>
<evidence type="ECO:0000313" key="4">
    <source>
        <dbReference type="Proteomes" id="UP000198656"/>
    </source>
</evidence>
<gene>
    <name evidence="3" type="ORF">SAMN05443529_11342</name>
</gene>
<protein>
    <submittedName>
        <fullName evidence="3">Transcriptional regulator, contains XRE-family HTH domain</fullName>
    </submittedName>
</protein>
<keyword evidence="4" id="KW-1185">Reference proteome</keyword>
<dbReference type="Proteomes" id="UP000198656">
    <property type="component" value="Unassembled WGS sequence"/>
</dbReference>
<evidence type="ECO:0000313" key="3">
    <source>
        <dbReference type="EMBL" id="SDH42289.1"/>
    </source>
</evidence>
<dbReference type="InterPro" id="IPR050807">
    <property type="entry name" value="TransReg_Diox_bact_type"/>
</dbReference>
<evidence type="ECO:0000256" key="1">
    <source>
        <dbReference type="ARBA" id="ARBA00023125"/>
    </source>
</evidence>
<dbReference type="AlphaFoldDB" id="A0A1G8CAE4"/>
<dbReference type="InterPro" id="IPR001387">
    <property type="entry name" value="Cro/C1-type_HTH"/>
</dbReference>
<dbReference type="SMART" id="SM00530">
    <property type="entry name" value="HTH_XRE"/>
    <property type="match status" value="1"/>
</dbReference>
<dbReference type="CDD" id="cd00093">
    <property type="entry name" value="HTH_XRE"/>
    <property type="match status" value="1"/>
</dbReference>
<organism evidence="3 4">
    <name type="scientific">Desulfosporosinus hippei DSM 8344</name>
    <dbReference type="NCBI Taxonomy" id="1121419"/>
    <lineage>
        <taxon>Bacteria</taxon>
        <taxon>Bacillati</taxon>
        <taxon>Bacillota</taxon>
        <taxon>Clostridia</taxon>
        <taxon>Eubacteriales</taxon>
        <taxon>Desulfitobacteriaceae</taxon>
        <taxon>Desulfosporosinus</taxon>
    </lineage>
</organism>
<dbReference type="PANTHER" id="PTHR46797">
    <property type="entry name" value="HTH-TYPE TRANSCRIPTIONAL REGULATOR"/>
    <property type="match status" value="1"/>
</dbReference>
<dbReference type="EMBL" id="FNCP01000013">
    <property type="protein sequence ID" value="SDH42289.1"/>
    <property type="molecule type" value="Genomic_DNA"/>
</dbReference>
<dbReference type="Gene3D" id="1.10.260.40">
    <property type="entry name" value="lambda repressor-like DNA-binding domains"/>
    <property type="match status" value="1"/>
</dbReference>
<name>A0A1G8CAE4_9FIRM</name>
<feature type="domain" description="HTH cro/C1-type" evidence="2">
    <location>
        <begin position="18"/>
        <end position="73"/>
    </location>
</feature>
<dbReference type="SUPFAM" id="SSF47413">
    <property type="entry name" value="lambda repressor-like DNA-binding domains"/>
    <property type="match status" value="1"/>
</dbReference>
<accession>A0A1G8CAE4</accession>
<dbReference type="STRING" id="1121419.SAMN05443529_11342"/>
<dbReference type="Pfam" id="PF01381">
    <property type="entry name" value="HTH_3"/>
    <property type="match status" value="1"/>
</dbReference>
<dbReference type="RefSeq" id="WP_092333643.1">
    <property type="nucleotide sequence ID" value="NZ_FNCP01000013.1"/>
</dbReference>
<dbReference type="GO" id="GO:0003677">
    <property type="term" value="F:DNA binding"/>
    <property type="evidence" value="ECO:0007669"/>
    <property type="project" value="UniProtKB-KW"/>
</dbReference>
<dbReference type="PROSITE" id="PS50943">
    <property type="entry name" value="HTH_CROC1"/>
    <property type="match status" value="1"/>
</dbReference>
<keyword evidence="1" id="KW-0238">DNA-binding</keyword>
<sequence>MSKDKEERAVDPKFSLCIKHRRQEKGYSLNELAIMTAVSGSYINRLEKGERRAPSLPVMQAIAKALDFDVAELLNLATPSELEEDVCEIRNMLVKNDFRVNDTFATTHIKELVVKIFDKIISAEWKGNRFIEGGEILQTIDELEGLLKA</sequence>
<proteinExistence type="predicted"/>
<evidence type="ECO:0000259" key="2">
    <source>
        <dbReference type="PROSITE" id="PS50943"/>
    </source>
</evidence>